<organism evidence="1 2">
    <name type="scientific">Avena sativa</name>
    <name type="common">Oat</name>
    <dbReference type="NCBI Taxonomy" id="4498"/>
    <lineage>
        <taxon>Eukaryota</taxon>
        <taxon>Viridiplantae</taxon>
        <taxon>Streptophyta</taxon>
        <taxon>Embryophyta</taxon>
        <taxon>Tracheophyta</taxon>
        <taxon>Spermatophyta</taxon>
        <taxon>Magnoliopsida</taxon>
        <taxon>Liliopsida</taxon>
        <taxon>Poales</taxon>
        <taxon>Poaceae</taxon>
        <taxon>BOP clade</taxon>
        <taxon>Pooideae</taxon>
        <taxon>Poodae</taxon>
        <taxon>Poeae</taxon>
        <taxon>Poeae Chloroplast Group 1 (Aveneae type)</taxon>
        <taxon>Aveninae</taxon>
        <taxon>Avena</taxon>
    </lineage>
</organism>
<reference evidence="1" key="1">
    <citation type="submission" date="2021-05" db="EMBL/GenBank/DDBJ databases">
        <authorList>
            <person name="Scholz U."/>
            <person name="Mascher M."/>
            <person name="Fiebig A."/>
        </authorList>
    </citation>
    <scope>NUCLEOTIDE SEQUENCE [LARGE SCALE GENOMIC DNA]</scope>
</reference>
<accession>A0ACD5WHN0</accession>
<name>A0ACD5WHN0_AVESA</name>
<protein>
    <submittedName>
        <fullName evidence="1">Uncharacterized protein</fullName>
    </submittedName>
</protein>
<keyword evidence="2" id="KW-1185">Reference proteome</keyword>
<proteinExistence type="predicted"/>
<evidence type="ECO:0000313" key="1">
    <source>
        <dbReference type="EnsemblPlants" id="AVESA.00010b.r2.4AG0626640.1.CDS.1"/>
    </source>
</evidence>
<reference evidence="1" key="2">
    <citation type="submission" date="2025-09" db="UniProtKB">
        <authorList>
            <consortium name="EnsemblPlants"/>
        </authorList>
    </citation>
    <scope>IDENTIFICATION</scope>
</reference>
<evidence type="ECO:0000313" key="2">
    <source>
        <dbReference type="Proteomes" id="UP001732700"/>
    </source>
</evidence>
<dbReference type="EnsemblPlants" id="AVESA.00010b.r2.4AG0626640.1">
    <property type="protein sequence ID" value="AVESA.00010b.r2.4AG0626640.1.CDS.1"/>
    <property type="gene ID" value="AVESA.00010b.r2.4AG0626640"/>
</dbReference>
<sequence>MNNMASNSSRNLLLLFAAVLLSVFAAAAAAATRGDCFQGMMGSPSDLIPSCRDYVEQETCGFDTEGPPFMAREDCCKQLAAIPQRCRCEALRYFIGRRSRPDQIGGLIDLPGCPREPQRDFARILVTPGQCNLATIHNAPYCLAMDESQWH</sequence>
<dbReference type="Proteomes" id="UP001732700">
    <property type="component" value="Chromosome 4A"/>
</dbReference>